<organism evidence="11 12">
    <name type="scientific">Ciona savignyi</name>
    <name type="common">Pacific transparent sea squirt</name>
    <dbReference type="NCBI Taxonomy" id="51511"/>
    <lineage>
        <taxon>Eukaryota</taxon>
        <taxon>Metazoa</taxon>
        <taxon>Chordata</taxon>
        <taxon>Tunicata</taxon>
        <taxon>Ascidiacea</taxon>
        <taxon>Phlebobranchia</taxon>
        <taxon>Cionidae</taxon>
        <taxon>Ciona</taxon>
    </lineage>
</organism>
<dbReference type="InterPro" id="IPR008928">
    <property type="entry name" value="6-hairpin_glycosidase_sf"/>
</dbReference>
<protein>
    <recommendedName>
        <fullName evidence="9">Endoglucanase</fullName>
        <ecNumber evidence="9">3.2.1.4</ecNumber>
    </recommendedName>
</protein>
<name>H2YTC8_CIOSA</name>
<evidence type="ECO:0000313" key="12">
    <source>
        <dbReference type="Proteomes" id="UP000007875"/>
    </source>
</evidence>
<keyword evidence="4 9" id="KW-0136">Cellulose degradation</keyword>
<keyword evidence="6 8" id="KW-0326">Glycosidase</keyword>
<sequence length="291" mass="33085">MFLRRTHRALADNALAHARTLYNFANQNRALYHVSVPQAKKFYKSYSDEDERIWAAAWLYKATGERGYLADATRQYHQAAGPYLVETELSWDRKMIAVQVLMANLTGEAIYRDRVADFMNKVMNEVRSTPQGIMWLRKWAPNRYAANAAMIAIMASQLQPPLPQSNLYEHWGRRQIHLLLGDAGRSYVVGFGRNYPRKPHHRGSSCPRPPAICNHGSGFSTSRPNPFILYGALVGGPDLRGNYLDRRNKYEQSEVALDYNAGFQTAVAGLKQLVVERRPPRRSTRTRTGSG</sequence>
<dbReference type="GO" id="GO:0030245">
    <property type="term" value="P:cellulose catabolic process"/>
    <property type="evidence" value="ECO:0007669"/>
    <property type="project" value="UniProtKB-KW"/>
</dbReference>
<dbReference type="GO" id="GO:0008810">
    <property type="term" value="F:cellulase activity"/>
    <property type="evidence" value="ECO:0007669"/>
    <property type="project" value="UniProtKB-EC"/>
</dbReference>
<dbReference type="InParanoid" id="H2YTC8"/>
<dbReference type="PANTHER" id="PTHR22298">
    <property type="entry name" value="ENDO-1,4-BETA-GLUCANASE"/>
    <property type="match status" value="1"/>
</dbReference>
<reference evidence="11" key="3">
    <citation type="submission" date="2025-09" db="UniProtKB">
        <authorList>
            <consortium name="Ensembl"/>
        </authorList>
    </citation>
    <scope>IDENTIFICATION</scope>
</reference>
<dbReference type="AlphaFoldDB" id="H2YTC8"/>
<dbReference type="STRING" id="51511.ENSCSAVP00000008588"/>
<evidence type="ECO:0000256" key="5">
    <source>
        <dbReference type="ARBA" id="ARBA00023277"/>
    </source>
</evidence>
<keyword evidence="12" id="KW-1185">Reference proteome</keyword>
<dbReference type="Gene3D" id="1.50.10.10">
    <property type="match status" value="1"/>
</dbReference>
<comment type="similarity">
    <text evidence="2 8 9">Belongs to the glycosyl hydrolase 9 (cellulase E) family.</text>
</comment>
<evidence type="ECO:0000256" key="8">
    <source>
        <dbReference type="PROSITE-ProRule" id="PRU10060"/>
    </source>
</evidence>
<dbReference type="Ensembl" id="ENSCSAVT00000008698.1">
    <property type="protein sequence ID" value="ENSCSAVP00000008588.1"/>
    <property type="gene ID" value="ENSCSAVG00000005105.1"/>
</dbReference>
<reference evidence="11" key="2">
    <citation type="submission" date="2025-08" db="UniProtKB">
        <authorList>
            <consortium name="Ensembl"/>
        </authorList>
    </citation>
    <scope>IDENTIFICATION</scope>
</reference>
<evidence type="ECO:0000256" key="2">
    <source>
        <dbReference type="ARBA" id="ARBA00007072"/>
    </source>
</evidence>
<keyword evidence="7 8" id="KW-0624">Polysaccharide degradation</keyword>
<keyword evidence="3 8" id="KW-0378">Hydrolase</keyword>
<dbReference type="eggNOG" id="ENOG502QRF6">
    <property type="taxonomic scope" value="Eukaryota"/>
</dbReference>
<feature type="active site" evidence="8">
    <location>
        <position position="254"/>
    </location>
</feature>
<evidence type="ECO:0000256" key="9">
    <source>
        <dbReference type="RuleBase" id="RU361166"/>
    </source>
</evidence>
<dbReference type="InterPro" id="IPR012341">
    <property type="entry name" value="6hp_glycosidase-like_sf"/>
</dbReference>
<feature type="domain" description="Glycoside hydrolase family 9" evidence="10">
    <location>
        <begin position="4"/>
        <end position="266"/>
    </location>
</feature>
<evidence type="ECO:0000256" key="4">
    <source>
        <dbReference type="ARBA" id="ARBA00023001"/>
    </source>
</evidence>
<dbReference type="GeneTree" id="ENSGT00530000064776"/>
<evidence type="ECO:0000256" key="6">
    <source>
        <dbReference type="ARBA" id="ARBA00023295"/>
    </source>
</evidence>
<proteinExistence type="inferred from homology"/>
<dbReference type="EC" id="3.2.1.4" evidence="9"/>
<dbReference type="Pfam" id="PF00759">
    <property type="entry name" value="Glyco_hydro_9"/>
    <property type="match status" value="1"/>
</dbReference>
<dbReference type="PROSITE" id="PS00698">
    <property type="entry name" value="GH9_3"/>
    <property type="match status" value="1"/>
</dbReference>
<keyword evidence="5 8" id="KW-0119">Carbohydrate metabolism</keyword>
<dbReference type="Proteomes" id="UP000007875">
    <property type="component" value="Unassembled WGS sequence"/>
</dbReference>
<feature type="active site" evidence="8">
    <location>
        <position position="245"/>
    </location>
</feature>
<dbReference type="HOGENOM" id="CLU_008926_1_0_1"/>
<evidence type="ECO:0000259" key="10">
    <source>
        <dbReference type="Pfam" id="PF00759"/>
    </source>
</evidence>
<dbReference type="OMA" id="PEAMSYM"/>
<evidence type="ECO:0000256" key="7">
    <source>
        <dbReference type="ARBA" id="ARBA00023326"/>
    </source>
</evidence>
<reference evidence="12" key="1">
    <citation type="submission" date="2003-08" db="EMBL/GenBank/DDBJ databases">
        <authorList>
            <person name="Birren B."/>
            <person name="Nusbaum C."/>
            <person name="Abebe A."/>
            <person name="Abouelleil A."/>
            <person name="Adekoya E."/>
            <person name="Ait-zahra M."/>
            <person name="Allen N."/>
            <person name="Allen T."/>
            <person name="An P."/>
            <person name="Anderson M."/>
            <person name="Anderson S."/>
            <person name="Arachchi H."/>
            <person name="Armbruster J."/>
            <person name="Bachantsang P."/>
            <person name="Baldwin J."/>
            <person name="Barry A."/>
            <person name="Bayul T."/>
            <person name="Blitshsteyn B."/>
            <person name="Bloom T."/>
            <person name="Blye J."/>
            <person name="Boguslavskiy L."/>
            <person name="Borowsky M."/>
            <person name="Boukhgalter B."/>
            <person name="Brunache A."/>
            <person name="Butler J."/>
            <person name="Calixte N."/>
            <person name="Calvo S."/>
            <person name="Camarata J."/>
            <person name="Campo K."/>
            <person name="Chang J."/>
            <person name="Cheshatsang Y."/>
            <person name="Citroen M."/>
            <person name="Collymore A."/>
            <person name="Considine T."/>
            <person name="Cook A."/>
            <person name="Cooke P."/>
            <person name="Corum B."/>
            <person name="Cuomo C."/>
            <person name="David R."/>
            <person name="Dawoe T."/>
            <person name="Degray S."/>
            <person name="Dodge S."/>
            <person name="Dooley K."/>
            <person name="Dorje P."/>
            <person name="Dorjee K."/>
            <person name="Dorris L."/>
            <person name="Duffey N."/>
            <person name="Dupes A."/>
            <person name="Elkins T."/>
            <person name="Engels R."/>
            <person name="Erickson J."/>
            <person name="Farina A."/>
            <person name="Faro S."/>
            <person name="Ferreira P."/>
            <person name="Fischer H."/>
            <person name="Fitzgerald M."/>
            <person name="Foley K."/>
            <person name="Gage D."/>
            <person name="Galagan J."/>
            <person name="Gearin G."/>
            <person name="Gnerre S."/>
            <person name="Gnirke A."/>
            <person name="Goyette A."/>
            <person name="Graham J."/>
            <person name="Grandbois E."/>
            <person name="Gyaltsen K."/>
            <person name="Hafez N."/>
            <person name="Hagopian D."/>
            <person name="Hagos B."/>
            <person name="Hall J."/>
            <person name="Hatcher B."/>
            <person name="Heller A."/>
            <person name="Higgins H."/>
            <person name="Honan T."/>
            <person name="Horn A."/>
            <person name="Houde N."/>
            <person name="Hughes L."/>
            <person name="Hulme W."/>
            <person name="Husby E."/>
            <person name="Iliev I."/>
            <person name="Jaffe D."/>
            <person name="Jones C."/>
            <person name="Kamal M."/>
            <person name="Kamat A."/>
            <person name="Kamvysselis M."/>
            <person name="Karlsson E."/>
            <person name="Kells C."/>
            <person name="Kieu A."/>
            <person name="Kisner P."/>
            <person name="Kodira C."/>
            <person name="Kulbokas E."/>
            <person name="Labutti K."/>
            <person name="Lama D."/>
            <person name="Landers T."/>
            <person name="Leger J."/>
            <person name="Levine S."/>
            <person name="Lewis D."/>
            <person name="Lewis T."/>
            <person name="Lindblad-toh K."/>
            <person name="Liu X."/>
            <person name="Lokyitsang T."/>
            <person name="Lokyitsang Y."/>
            <person name="Lucien O."/>
            <person name="Lui A."/>
            <person name="Ma L.J."/>
            <person name="Mabbitt R."/>
            <person name="Macdonald J."/>
            <person name="Maclean C."/>
            <person name="Major J."/>
            <person name="Manning J."/>
            <person name="Marabella R."/>
            <person name="Maru K."/>
            <person name="Matthews C."/>
            <person name="Mauceli E."/>
            <person name="Mccarthy M."/>
            <person name="Mcdonough S."/>
            <person name="Mcghee T."/>
            <person name="Meldrim J."/>
            <person name="Meneus L."/>
            <person name="Mesirov J."/>
            <person name="Mihalev A."/>
            <person name="Mihova T."/>
            <person name="Mikkelsen T."/>
            <person name="Mlenga V."/>
            <person name="Moru K."/>
            <person name="Mozes J."/>
            <person name="Mulrain L."/>
            <person name="Munson G."/>
            <person name="Naylor J."/>
            <person name="Newes C."/>
            <person name="Nguyen C."/>
            <person name="Nguyen N."/>
            <person name="Nguyen T."/>
            <person name="Nicol R."/>
            <person name="Nielsen C."/>
            <person name="Nizzari M."/>
            <person name="Norbu C."/>
            <person name="Norbu N."/>
            <person name="O'donnell P."/>
            <person name="Okoawo O."/>
            <person name="O'leary S."/>
            <person name="Omotosho B."/>
            <person name="O'neill K."/>
            <person name="Osman S."/>
            <person name="Parker S."/>
            <person name="Perrin D."/>
            <person name="Phunkhang P."/>
            <person name="Piqani B."/>
            <person name="Purcell S."/>
            <person name="Rachupka T."/>
            <person name="Ramasamy U."/>
            <person name="Rameau R."/>
            <person name="Ray V."/>
            <person name="Raymond C."/>
            <person name="Retta R."/>
            <person name="Richardson S."/>
            <person name="Rise C."/>
            <person name="Rodriguez J."/>
            <person name="Rogers J."/>
            <person name="Rogov P."/>
            <person name="Rutman M."/>
            <person name="Schupbach R."/>
            <person name="Seaman C."/>
            <person name="Settipalli S."/>
            <person name="Sharpe T."/>
            <person name="Sheridan J."/>
            <person name="Sherpa N."/>
            <person name="Shi J."/>
            <person name="Smirnov S."/>
            <person name="Smith C."/>
            <person name="Sougnez C."/>
            <person name="Spencer B."/>
            <person name="Stalker J."/>
            <person name="Stange-thomann N."/>
            <person name="Stavropoulos S."/>
            <person name="Stetson K."/>
            <person name="Stone C."/>
            <person name="Stone S."/>
            <person name="Stubbs M."/>
            <person name="Talamas J."/>
            <person name="Tchuinga P."/>
            <person name="Tenzing P."/>
            <person name="Tesfaye S."/>
            <person name="Theodore J."/>
            <person name="Thoulutsang Y."/>
            <person name="Topham K."/>
            <person name="Towey S."/>
            <person name="Tsamla T."/>
            <person name="Tsomo N."/>
            <person name="Vallee D."/>
            <person name="Vassiliev H."/>
            <person name="Venkataraman V."/>
            <person name="Vinson J."/>
            <person name="Vo A."/>
            <person name="Wade C."/>
            <person name="Wang S."/>
            <person name="Wangchuk T."/>
            <person name="Wangdi T."/>
            <person name="Whittaker C."/>
            <person name="Wilkinson J."/>
            <person name="Wu Y."/>
            <person name="Wyman D."/>
            <person name="Yadav S."/>
            <person name="Yang S."/>
            <person name="Yang X."/>
            <person name="Yeager S."/>
            <person name="Yee E."/>
            <person name="Young G."/>
            <person name="Zainoun J."/>
            <person name="Zembeck L."/>
            <person name="Zimmer A."/>
            <person name="Zody M."/>
            <person name="Lander E."/>
        </authorList>
    </citation>
    <scope>NUCLEOTIDE SEQUENCE [LARGE SCALE GENOMIC DNA]</scope>
</reference>
<evidence type="ECO:0000313" key="11">
    <source>
        <dbReference type="Ensembl" id="ENSCSAVP00000008588.1"/>
    </source>
</evidence>
<dbReference type="InterPro" id="IPR001701">
    <property type="entry name" value="Glyco_hydro_9"/>
</dbReference>
<evidence type="ECO:0000256" key="1">
    <source>
        <dbReference type="ARBA" id="ARBA00000966"/>
    </source>
</evidence>
<accession>H2YTC8</accession>
<dbReference type="InterPro" id="IPR033126">
    <property type="entry name" value="Glyco_hydro_9_Asp/Glu_AS"/>
</dbReference>
<evidence type="ECO:0000256" key="3">
    <source>
        <dbReference type="ARBA" id="ARBA00022801"/>
    </source>
</evidence>
<comment type="catalytic activity">
    <reaction evidence="1 9">
        <text>Endohydrolysis of (1-&gt;4)-beta-D-glucosidic linkages in cellulose, lichenin and cereal beta-D-glucans.</text>
        <dbReference type="EC" id="3.2.1.4"/>
    </reaction>
</comment>
<dbReference type="SUPFAM" id="SSF48208">
    <property type="entry name" value="Six-hairpin glycosidases"/>
    <property type="match status" value="1"/>
</dbReference>